<gene>
    <name evidence="1" type="ORF">E2C01_018780</name>
</gene>
<evidence type="ECO:0000313" key="2">
    <source>
        <dbReference type="Proteomes" id="UP000324222"/>
    </source>
</evidence>
<protein>
    <submittedName>
        <fullName evidence="1">Uncharacterized protein</fullName>
    </submittedName>
</protein>
<sequence>MYCLHTKVSTADLVFRRPCCTRRYAGPSRALFRVHVADSSAVTRIRSSRLEKSYKDVCVSG</sequence>
<reference evidence="1 2" key="1">
    <citation type="submission" date="2019-05" db="EMBL/GenBank/DDBJ databases">
        <title>Another draft genome of Portunus trituberculatus and its Hox gene families provides insights of decapod evolution.</title>
        <authorList>
            <person name="Jeong J.-H."/>
            <person name="Song I."/>
            <person name="Kim S."/>
            <person name="Choi T."/>
            <person name="Kim D."/>
            <person name="Ryu S."/>
            <person name="Kim W."/>
        </authorList>
    </citation>
    <scope>NUCLEOTIDE SEQUENCE [LARGE SCALE GENOMIC DNA]</scope>
    <source>
        <tissue evidence="1">Muscle</tissue>
    </source>
</reference>
<keyword evidence="2" id="KW-1185">Reference proteome</keyword>
<accession>A0A5B7DW65</accession>
<proteinExistence type="predicted"/>
<comment type="caution">
    <text evidence="1">The sequence shown here is derived from an EMBL/GenBank/DDBJ whole genome shotgun (WGS) entry which is preliminary data.</text>
</comment>
<organism evidence="1 2">
    <name type="scientific">Portunus trituberculatus</name>
    <name type="common">Swimming crab</name>
    <name type="synonym">Neptunus trituberculatus</name>
    <dbReference type="NCBI Taxonomy" id="210409"/>
    <lineage>
        <taxon>Eukaryota</taxon>
        <taxon>Metazoa</taxon>
        <taxon>Ecdysozoa</taxon>
        <taxon>Arthropoda</taxon>
        <taxon>Crustacea</taxon>
        <taxon>Multicrustacea</taxon>
        <taxon>Malacostraca</taxon>
        <taxon>Eumalacostraca</taxon>
        <taxon>Eucarida</taxon>
        <taxon>Decapoda</taxon>
        <taxon>Pleocyemata</taxon>
        <taxon>Brachyura</taxon>
        <taxon>Eubrachyura</taxon>
        <taxon>Portunoidea</taxon>
        <taxon>Portunidae</taxon>
        <taxon>Portuninae</taxon>
        <taxon>Portunus</taxon>
    </lineage>
</organism>
<name>A0A5B7DW65_PORTR</name>
<dbReference type="EMBL" id="VSRR010001492">
    <property type="protein sequence ID" value="MPC25658.1"/>
    <property type="molecule type" value="Genomic_DNA"/>
</dbReference>
<dbReference type="AlphaFoldDB" id="A0A5B7DW65"/>
<dbReference type="Proteomes" id="UP000324222">
    <property type="component" value="Unassembled WGS sequence"/>
</dbReference>
<evidence type="ECO:0000313" key="1">
    <source>
        <dbReference type="EMBL" id="MPC25658.1"/>
    </source>
</evidence>